<organism evidence="2 3">
    <name type="scientific">Reticulomyxa filosa</name>
    <dbReference type="NCBI Taxonomy" id="46433"/>
    <lineage>
        <taxon>Eukaryota</taxon>
        <taxon>Sar</taxon>
        <taxon>Rhizaria</taxon>
        <taxon>Retaria</taxon>
        <taxon>Foraminifera</taxon>
        <taxon>Monothalamids</taxon>
        <taxon>Reticulomyxidae</taxon>
        <taxon>Reticulomyxa</taxon>
    </lineage>
</organism>
<dbReference type="SUPFAM" id="SSF82199">
    <property type="entry name" value="SET domain"/>
    <property type="match status" value="1"/>
</dbReference>
<feature type="chain" id="PRO_5004975349" evidence="1">
    <location>
        <begin position="29"/>
        <end position="305"/>
    </location>
</feature>
<gene>
    <name evidence="2" type="ORF">RFI_15268</name>
</gene>
<dbReference type="Gene3D" id="3.90.1410.10">
    <property type="entry name" value="set domain protein methyltransferase, domain 1"/>
    <property type="match status" value="1"/>
</dbReference>
<keyword evidence="1" id="KW-0732">Signal</keyword>
<dbReference type="Proteomes" id="UP000023152">
    <property type="component" value="Unassembled WGS sequence"/>
</dbReference>
<dbReference type="InterPro" id="IPR046341">
    <property type="entry name" value="SET_dom_sf"/>
</dbReference>
<feature type="signal peptide" evidence="1">
    <location>
        <begin position="1"/>
        <end position="28"/>
    </location>
</feature>
<accession>X6N6P7</accession>
<comment type="caution">
    <text evidence="2">The sequence shown here is derived from an EMBL/GenBank/DDBJ whole genome shotgun (WGS) entry which is preliminary data.</text>
</comment>
<reference evidence="2 3" key="1">
    <citation type="journal article" date="2013" name="Curr. Biol.">
        <title>The Genome of the Foraminiferan Reticulomyxa filosa.</title>
        <authorList>
            <person name="Glockner G."/>
            <person name="Hulsmann N."/>
            <person name="Schleicher M."/>
            <person name="Noegel A.A."/>
            <person name="Eichinger L."/>
            <person name="Gallinger C."/>
            <person name="Pawlowski J."/>
            <person name="Sierra R."/>
            <person name="Euteneuer U."/>
            <person name="Pillet L."/>
            <person name="Moustafa A."/>
            <person name="Platzer M."/>
            <person name="Groth M."/>
            <person name="Szafranski K."/>
            <person name="Schliwa M."/>
        </authorList>
    </citation>
    <scope>NUCLEOTIDE SEQUENCE [LARGE SCALE GENOMIC DNA]</scope>
</reference>
<proteinExistence type="predicted"/>
<keyword evidence="3" id="KW-1185">Reference proteome</keyword>
<name>X6N6P7_RETFI</name>
<dbReference type="EMBL" id="ASPP01011178">
    <property type="protein sequence ID" value="ETO21935.1"/>
    <property type="molecule type" value="Genomic_DNA"/>
</dbReference>
<evidence type="ECO:0000313" key="3">
    <source>
        <dbReference type="Proteomes" id="UP000023152"/>
    </source>
</evidence>
<dbReference type="OrthoDB" id="42889at2759"/>
<sequence>MIIVSKKFVELLLLSLGYLIWCLDCTLGLKQCCADPVDAIMRRQFESPCATHMYSDRFERLRDWIELNGGYIHPSLAFKQISGEKGNRNLMSTAYIPPKTLLMDIPFKKTTFSEYLIEQYLDDLPKDYPKSVEEYWAKYKEEEEGGDLSKIMHPRSEVQPWLALGLAWLMTYTDELLPHLYLLPSYEEMKQQLPFLWHSKLLLSSTLSKSRVFHDYDLLKGTEAYTRIQDLQFELNTTRRYLSMLGLEYSVVEYAFGIVVSRSFGLPLHLLPSKSITTWNHVDNDNTYTNNNNNNNNNMKMKFHR</sequence>
<protein>
    <submittedName>
        <fullName evidence="2">Uncharacterized protein</fullName>
    </submittedName>
</protein>
<evidence type="ECO:0000256" key="1">
    <source>
        <dbReference type="SAM" id="SignalP"/>
    </source>
</evidence>
<evidence type="ECO:0000313" key="2">
    <source>
        <dbReference type="EMBL" id="ETO21935.1"/>
    </source>
</evidence>
<dbReference type="AlphaFoldDB" id="X6N6P7"/>